<dbReference type="EMBL" id="JBANMG010000001">
    <property type="protein sequence ID" value="KAK6957784.1"/>
    <property type="molecule type" value="Genomic_DNA"/>
</dbReference>
<gene>
    <name evidence="2" type="ORF">Daesc_000573</name>
</gene>
<proteinExistence type="predicted"/>
<comment type="caution">
    <text evidence="2">The sequence shown here is derived from an EMBL/GenBank/DDBJ whole genome shotgun (WGS) entry which is preliminary data.</text>
</comment>
<dbReference type="Proteomes" id="UP001369815">
    <property type="component" value="Unassembled WGS sequence"/>
</dbReference>
<name>A0AAX6MZ62_9PEZI</name>
<feature type="compositionally biased region" description="Low complexity" evidence="1">
    <location>
        <begin position="18"/>
        <end position="40"/>
    </location>
</feature>
<evidence type="ECO:0000313" key="3">
    <source>
        <dbReference type="Proteomes" id="UP001369815"/>
    </source>
</evidence>
<feature type="compositionally biased region" description="Low complexity" evidence="1">
    <location>
        <begin position="62"/>
        <end position="77"/>
    </location>
</feature>
<evidence type="ECO:0000313" key="2">
    <source>
        <dbReference type="EMBL" id="KAK6957784.1"/>
    </source>
</evidence>
<sequence>MADKGDQPPAYAPPPQAPQAAYQQAPYGAPQQPYYQQQPGMNYGSPPPQGGYPAGPYPPPQQGYYGQPGYAPQGQYQNQQRDSSDGCLGDTISPLSLDRTTD</sequence>
<reference evidence="2 3" key="1">
    <citation type="journal article" date="2024" name="Front Chem Biol">
        <title>Unveiling the potential of Daldinia eschscholtzii MFLUCC 19-0629 through bioactivity and bioinformatics studies for enhanced sustainable agriculture production.</title>
        <authorList>
            <person name="Brooks S."/>
            <person name="Weaver J.A."/>
            <person name="Klomchit A."/>
            <person name="Alharthi S.A."/>
            <person name="Onlamun T."/>
            <person name="Nurani R."/>
            <person name="Vong T.K."/>
            <person name="Alberti F."/>
            <person name="Greco C."/>
        </authorList>
    </citation>
    <scope>NUCLEOTIDE SEQUENCE [LARGE SCALE GENOMIC DNA]</scope>
    <source>
        <strain evidence="2">MFLUCC 19-0629</strain>
    </source>
</reference>
<accession>A0AAX6MZ62</accession>
<feature type="compositionally biased region" description="Pro residues" evidence="1">
    <location>
        <begin position="45"/>
        <end position="61"/>
    </location>
</feature>
<evidence type="ECO:0000256" key="1">
    <source>
        <dbReference type="SAM" id="MobiDB-lite"/>
    </source>
</evidence>
<feature type="region of interest" description="Disordered" evidence="1">
    <location>
        <begin position="1"/>
        <end position="102"/>
    </location>
</feature>
<keyword evidence="3" id="KW-1185">Reference proteome</keyword>
<protein>
    <recommendedName>
        <fullName evidence="4">Rhodopsin</fullName>
    </recommendedName>
</protein>
<dbReference type="AlphaFoldDB" id="A0AAX6MZ62"/>
<organism evidence="2 3">
    <name type="scientific">Daldinia eschscholtzii</name>
    <dbReference type="NCBI Taxonomy" id="292717"/>
    <lineage>
        <taxon>Eukaryota</taxon>
        <taxon>Fungi</taxon>
        <taxon>Dikarya</taxon>
        <taxon>Ascomycota</taxon>
        <taxon>Pezizomycotina</taxon>
        <taxon>Sordariomycetes</taxon>
        <taxon>Xylariomycetidae</taxon>
        <taxon>Xylariales</taxon>
        <taxon>Hypoxylaceae</taxon>
        <taxon>Daldinia</taxon>
    </lineage>
</organism>
<evidence type="ECO:0008006" key="4">
    <source>
        <dbReference type="Google" id="ProtNLM"/>
    </source>
</evidence>